<dbReference type="Pfam" id="PF11716">
    <property type="entry name" value="MDMPI_N"/>
    <property type="match status" value="1"/>
</dbReference>
<evidence type="ECO:0000313" key="4">
    <source>
        <dbReference type="Proteomes" id="UP001500016"/>
    </source>
</evidence>
<dbReference type="Gene3D" id="1.20.120.450">
    <property type="entry name" value="dinb family like domain"/>
    <property type="match status" value="1"/>
</dbReference>
<evidence type="ECO:0000256" key="1">
    <source>
        <dbReference type="SAM" id="MobiDB-lite"/>
    </source>
</evidence>
<keyword evidence="3" id="KW-0413">Isomerase</keyword>
<dbReference type="Proteomes" id="UP001500016">
    <property type="component" value="Unassembled WGS sequence"/>
</dbReference>
<organism evidence="3 4">
    <name type="scientific">Streptomyces albiaxialis</name>
    <dbReference type="NCBI Taxonomy" id="329523"/>
    <lineage>
        <taxon>Bacteria</taxon>
        <taxon>Bacillati</taxon>
        <taxon>Actinomycetota</taxon>
        <taxon>Actinomycetes</taxon>
        <taxon>Kitasatosporales</taxon>
        <taxon>Streptomycetaceae</taxon>
        <taxon>Streptomyces</taxon>
    </lineage>
</organism>
<sequence>MYRGDGSMRQTGSRRERGATDETPPAGELLRQAVGYALGCAQFVTPALLHRPTPCAAWDLGTLLAHADDSLAALHEGFAGGSVAVAPGPRPRPADPAAAFRVRASRLLGSWTATGGPPHRVIAIADSPLTAEALALTGALDLTVHGWDIARAVRHTDRPVPPGLAEALLPVSRHLVPYPEVRPPLFAPEIPAPPEAGPGDRLVAFLGRDPDW</sequence>
<dbReference type="NCBIfam" id="TIGR03086">
    <property type="entry name" value="TIGR03086 family metal-binding protein"/>
    <property type="match status" value="1"/>
</dbReference>
<feature type="region of interest" description="Disordered" evidence="1">
    <location>
        <begin position="1"/>
        <end position="25"/>
    </location>
</feature>
<proteinExistence type="predicted"/>
<accession>A0ABN2VDI5</accession>
<gene>
    <name evidence="3" type="ORF">GCM10009801_00830</name>
</gene>
<dbReference type="GO" id="GO:0016853">
    <property type="term" value="F:isomerase activity"/>
    <property type="evidence" value="ECO:0007669"/>
    <property type="project" value="UniProtKB-KW"/>
</dbReference>
<keyword evidence="4" id="KW-1185">Reference proteome</keyword>
<dbReference type="InterPro" id="IPR024344">
    <property type="entry name" value="MDMPI_metal-binding"/>
</dbReference>
<reference evidence="3 4" key="1">
    <citation type="journal article" date="2019" name="Int. J. Syst. Evol. Microbiol.">
        <title>The Global Catalogue of Microorganisms (GCM) 10K type strain sequencing project: providing services to taxonomists for standard genome sequencing and annotation.</title>
        <authorList>
            <consortium name="The Broad Institute Genomics Platform"/>
            <consortium name="The Broad Institute Genome Sequencing Center for Infectious Disease"/>
            <person name="Wu L."/>
            <person name="Ma J."/>
        </authorList>
    </citation>
    <scope>NUCLEOTIDE SEQUENCE [LARGE SCALE GENOMIC DNA]</scope>
    <source>
        <strain evidence="3 4">JCM 15478</strain>
    </source>
</reference>
<evidence type="ECO:0000259" key="2">
    <source>
        <dbReference type="Pfam" id="PF11716"/>
    </source>
</evidence>
<evidence type="ECO:0000313" key="3">
    <source>
        <dbReference type="EMBL" id="GAA2059814.1"/>
    </source>
</evidence>
<dbReference type="InterPro" id="IPR017520">
    <property type="entry name" value="CHP03086"/>
</dbReference>
<dbReference type="SUPFAM" id="SSF109854">
    <property type="entry name" value="DinB/YfiT-like putative metalloenzymes"/>
    <property type="match status" value="1"/>
</dbReference>
<protein>
    <submittedName>
        <fullName evidence="3">Maleylpyruvate isomerase family mycothiol-dependent enzyme</fullName>
    </submittedName>
</protein>
<name>A0ABN2VDI5_9ACTN</name>
<dbReference type="RefSeq" id="WP_344522710.1">
    <property type="nucleotide sequence ID" value="NZ_BAAAPE010000001.1"/>
</dbReference>
<dbReference type="EMBL" id="BAAAPE010000001">
    <property type="protein sequence ID" value="GAA2059814.1"/>
    <property type="molecule type" value="Genomic_DNA"/>
</dbReference>
<dbReference type="InterPro" id="IPR034660">
    <property type="entry name" value="DinB/YfiT-like"/>
</dbReference>
<comment type="caution">
    <text evidence="3">The sequence shown here is derived from an EMBL/GenBank/DDBJ whole genome shotgun (WGS) entry which is preliminary data.</text>
</comment>
<feature type="domain" description="Mycothiol-dependent maleylpyruvate isomerase metal-binding" evidence="2">
    <location>
        <begin position="32"/>
        <end position="150"/>
    </location>
</feature>